<evidence type="ECO:0000256" key="2">
    <source>
        <dbReference type="SAM" id="SignalP"/>
    </source>
</evidence>
<gene>
    <name evidence="3" type="ORF">DFH07DRAFT_367116</name>
</gene>
<comment type="caution">
    <text evidence="3">The sequence shown here is derived from an EMBL/GenBank/DDBJ whole genome shotgun (WGS) entry which is preliminary data.</text>
</comment>
<evidence type="ECO:0000256" key="1">
    <source>
        <dbReference type="SAM" id="MobiDB-lite"/>
    </source>
</evidence>
<dbReference type="EMBL" id="JARJLG010000035">
    <property type="protein sequence ID" value="KAJ7765492.1"/>
    <property type="molecule type" value="Genomic_DNA"/>
</dbReference>
<sequence>MYFRIPLLLGLVLFLADLNLALATDKETNASRLRRGLGPLPPRFASRDKAATASASARPSHTPRPHSSSSSSRIQVFSGNSSSLGYVRNSAPIYGINPDGGSGDLRVRSMAGGERFDLIITNPSPSSTPSYLGAVTSGNLALRDLPKVALSNVDQVSDKAFVQSTIWSVNSSTKELEARYMDPDGTTSPLTVVFDAHENEIHFVGDVDVYNSDYADFPAMVIKLYLTDN</sequence>
<dbReference type="Proteomes" id="UP001215280">
    <property type="component" value="Unassembled WGS sequence"/>
</dbReference>
<organism evidence="3 4">
    <name type="scientific">Mycena maculata</name>
    <dbReference type="NCBI Taxonomy" id="230809"/>
    <lineage>
        <taxon>Eukaryota</taxon>
        <taxon>Fungi</taxon>
        <taxon>Dikarya</taxon>
        <taxon>Basidiomycota</taxon>
        <taxon>Agaricomycotina</taxon>
        <taxon>Agaricomycetes</taxon>
        <taxon>Agaricomycetidae</taxon>
        <taxon>Agaricales</taxon>
        <taxon>Marasmiineae</taxon>
        <taxon>Mycenaceae</taxon>
        <taxon>Mycena</taxon>
    </lineage>
</organism>
<proteinExistence type="predicted"/>
<evidence type="ECO:0000313" key="4">
    <source>
        <dbReference type="Proteomes" id="UP001215280"/>
    </source>
</evidence>
<feature type="signal peptide" evidence="2">
    <location>
        <begin position="1"/>
        <end position="23"/>
    </location>
</feature>
<reference evidence="3" key="1">
    <citation type="submission" date="2023-03" db="EMBL/GenBank/DDBJ databases">
        <title>Massive genome expansion in bonnet fungi (Mycena s.s.) driven by repeated elements and novel gene families across ecological guilds.</title>
        <authorList>
            <consortium name="Lawrence Berkeley National Laboratory"/>
            <person name="Harder C.B."/>
            <person name="Miyauchi S."/>
            <person name="Viragh M."/>
            <person name="Kuo A."/>
            <person name="Thoen E."/>
            <person name="Andreopoulos B."/>
            <person name="Lu D."/>
            <person name="Skrede I."/>
            <person name="Drula E."/>
            <person name="Henrissat B."/>
            <person name="Morin E."/>
            <person name="Kohler A."/>
            <person name="Barry K."/>
            <person name="LaButti K."/>
            <person name="Morin E."/>
            <person name="Salamov A."/>
            <person name="Lipzen A."/>
            <person name="Mereny Z."/>
            <person name="Hegedus B."/>
            <person name="Baldrian P."/>
            <person name="Stursova M."/>
            <person name="Weitz H."/>
            <person name="Taylor A."/>
            <person name="Grigoriev I.V."/>
            <person name="Nagy L.G."/>
            <person name="Martin F."/>
            <person name="Kauserud H."/>
        </authorList>
    </citation>
    <scope>NUCLEOTIDE SEQUENCE</scope>
    <source>
        <strain evidence="3">CBHHK188m</strain>
    </source>
</reference>
<feature type="region of interest" description="Disordered" evidence="1">
    <location>
        <begin position="33"/>
        <end position="76"/>
    </location>
</feature>
<keyword evidence="2" id="KW-0732">Signal</keyword>
<keyword evidence="4" id="KW-1185">Reference proteome</keyword>
<accession>A0AAD7NLI5</accession>
<feature type="compositionally biased region" description="Low complexity" evidence="1">
    <location>
        <begin position="56"/>
        <end position="73"/>
    </location>
</feature>
<protein>
    <submittedName>
        <fullName evidence="3">Uncharacterized protein</fullName>
    </submittedName>
</protein>
<name>A0AAD7NLI5_9AGAR</name>
<dbReference type="AlphaFoldDB" id="A0AAD7NLI5"/>
<feature type="chain" id="PRO_5041910772" evidence="2">
    <location>
        <begin position="24"/>
        <end position="229"/>
    </location>
</feature>
<evidence type="ECO:0000313" key="3">
    <source>
        <dbReference type="EMBL" id="KAJ7765492.1"/>
    </source>
</evidence>